<sequence length="514" mass="57926">MVRNVDDLDFCLPSHPQTILEGLRTLCSQPKMVDVTLSAGGRDFPCHRGVLALCSAYFGSMFSGDFVESIAARVELQEVDPDILGCLLDFAYTGKLTINQSNVEGLIRTSSRLQFQTVRAVCTRYLQHQIDATNCLGILEFGEIHGCPEVVAKARAFLLENFEAIQMSEEFLLQEKDRLVSCLSHDGLQIRCERTRVEAVLRLELLDRDYLRGTLMQDPLVQSSDGCREALEKVHMETMHLAPECAGTADGQSPQPNLQEVLFVMGGRSLDDDSDDDSDDEDSERARERRAQPRNCAFYNTKTKQWHELPNFPNPNKWGFSMVSLNNDVYVTGGSRGSNTNTWSTTETWKYITKEGRWVTVAPMLRPRTNHSSATLNGEIYVIGGTTLTRVEVERYDPYHNTWTATCPAVKYVTNFTCTACQGKLYVIGSCAVKYNPLTMQCYNPVIDSWMSICSPFIPKYLSSPRSVCMEGNIYLLADNTKKVYSYDPDANMWQKVPAHEQTVEHRYIAHAST</sequence>
<feature type="compositionally biased region" description="Acidic residues" evidence="3">
    <location>
        <begin position="272"/>
        <end position="283"/>
    </location>
</feature>
<dbReference type="Ensembl" id="ENSHCOT00000026649.1">
    <property type="protein sequence ID" value="ENSHCOP00000011658.1"/>
    <property type="gene ID" value="ENSHCOG00000014552.1"/>
</dbReference>
<dbReference type="SMART" id="SM00875">
    <property type="entry name" value="BACK"/>
    <property type="match status" value="1"/>
</dbReference>
<dbReference type="InterPro" id="IPR011333">
    <property type="entry name" value="SKP1/BTB/POZ_sf"/>
</dbReference>
<dbReference type="SMART" id="SM00612">
    <property type="entry name" value="Kelch"/>
    <property type="match status" value="2"/>
</dbReference>
<dbReference type="SUPFAM" id="SSF117281">
    <property type="entry name" value="Kelch motif"/>
    <property type="match status" value="1"/>
</dbReference>
<feature type="region of interest" description="Disordered" evidence="3">
    <location>
        <begin position="268"/>
        <end position="294"/>
    </location>
</feature>
<dbReference type="Gene3D" id="3.30.710.10">
    <property type="entry name" value="Potassium Channel Kv1.1, Chain A"/>
    <property type="match status" value="1"/>
</dbReference>
<dbReference type="Proteomes" id="UP000264820">
    <property type="component" value="Unplaced"/>
</dbReference>
<evidence type="ECO:0000256" key="1">
    <source>
        <dbReference type="ARBA" id="ARBA00022441"/>
    </source>
</evidence>
<dbReference type="PANTHER" id="PTHR24412:SF398">
    <property type="entry name" value="KELCH-LIKE PROTEIN 30"/>
    <property type="match status" value="1"/>
</dbReference>
<dbReference type="Gene3D" id="1.25.40.420">
    <property type="match status" value="1"/>
</dbReference>
<organism evidence="5 6">
    <name type="scientific">Hippocampus comes</name>
    <name type="common">Tiger tail seahorse</name>
    <dbReference type="NCBI Taxonomy" id="109280"/>
    <lineage>
        <taxon>Eukaryota</taxon>
        <taxon>Metazoa</taxon>
        <taxon>Chordata</taxon>
        <taxon>Craniata</taxon>
        <taxon>Vertebrata</taxon>
        <taxon>Euteleostomi</taxon>
        <taxon>Actinopterygii</taxon>
        <taxon>Neopterygii</taxon>
        <taxon>Teleostei</taxon>
        <taxon>Neoteleostei</taxon>
        <taxon>Acanthomorphata</taxon>
        <taxon>Syngnathiaria</taxon>
        <taxon>Syngnathiformes</taxon>
        <taxon>Syngnathoidei</taxon>
        <taxon>Syngnathidae</taxon>
        <taxon>Hippocampus</taxon>
    </lineage>
</organism>
<name>A0A3Q2Y2D5_HIPCM</name>
<dbReference type="InterPro" id="IPR011705">
    <property type="entry name" value="BACK"/>
</dbReference>
<dbReference type="Pfam" id="PF07707">
    <property type="entry name" value="BACK"/>
    <property type="match status" value="1"/>
</dbReference>
<dbReference type="PIRSF" id="PIRSF037037">
    <property type="entry name" value="Kelch-like_protein_gigaxonin"/>
    <property type="match status" value="1"/>
</dbReference>
<dbReference type="SUPFAM" id="SSF54695">
    <property type="entry name" value="POZ domain"/>
    <property type="match status" value="1"/>
</dbReference>
<dbReference type="PANTHER" id="PTHR24412">
    <property type="entry name" value="KELCH PROTEIN"/>
    <property type="match status" value="1"/>
</dbReference>
<reference evidence="5" key="1">
    <citation type="submission" date="2025-08" db="UniProtKB">
        <authorList>
            <consortium name="Ensembl"/>
        </authorList>
    </citation>
    <scope>IDENTIFICATION</scope>
</reference>
<protein>
    <submittedName>
        <fullName evidence="5">Kelch like family member 30</fullName>
    </submittedName>
</protein>
<dbReference type="InterPro" id="IPR015915">
    <property type="entry name" value="Kelch-typ_b-propeller"/>
</dbReference>
<dbReference type="InterPro" id="IPR000210">
    <property type="entry name" value="BTB/POZ_dom"/>
</dbReference>
<dbReference type="SMART" id="SM00225">
    <property type="entry name" value="BTB"/>
    <property type="match status" value="1"/>
</dbReference>
<dbReference type="AlphaFoldDB" id="A0A3Q2Y2D5"/>
<dbReference type="InterPro" id="IPR017096">
    <property type="entry name" value="BTB-kelch_protein"/>
</dbReference>
<keyword evidence="1" id="KW-0880">Kelch repeat</keyword>
<accession>A0A3Q2Y2D5</accession>
<dbReference type="Gene3D" id="2.120.10.80">
    <property type="entry name" value="Kelch-type beta propeller"/>
    <property type="match status" value="1"/>
</dbReference>
<proteinExistence type="predicted"/>
<evidence type="ECO:0000259" key="4">
    <source>
        <dbReference type="PROSITE" id="PS50097"/>
    </source>
</evidence>
<evidence type="ECO:0000256" key="3">
    <source>
        <dbReference type="SAM" id="MobiDB-lite"/>
    </source>
</evidence>
<dbReference type="GeneTree" id="ENSGT00940000158597"/>
<evidence type="ECO:0000256" key="2">
    <source>
        <dbReference type="ARBA" id="ARBA00022737"/>
    </source>
</evidence>
<dbReference type="Pfam" id="PF01344">
    <property type="entry name" value="Kelch_1"/>
    <property type="match status" value="2"/>
</dbReference>
<evidence type="ECO:0000313" key="6">
    <source>
        <dbReference type="Proteomes" id="UP000264820"/>
    </source>
</evidence>
<keyword evidence="6" id="KW-1185">Reference proteome</keyword>
<feature type="domain" description="BTB" evidence="4">
    <location>
        <begin position="33"/>
        <end position="100"/>
    </location>
</feature>
<dbReference type="InterPro" id="IPR006652">
    <property type="entry name" value="Kelch_1"/>
</dbReference>
<reference evidence="5" key="2">
    <citation type="submission" date="2025-09" db="UniProtKB">
        <authorList>
            <consortium name="Ensembl"/>
        </authorList>
    </citation>
    <scope>IDENTIFICATION</scope>
</reference>
<dbReference type="PROSITE" id="PS50097">
    <property type="entry name" value="BTB"/>
    <property type="match status" value="1"/>
</dbReference>
<keyword evidence="2" id="KW-0677">Repeat</keyword>
<dbReference type="Pfam" id="PF00651">
    <property type="entry name" value="BTB"/>
    <property type="match status" value="1"/>
</dbReference>
<evidence type="ECO:0000313" key="5">
    <source>
        <dbReference type="Ensembl" id="ENSHCOP00000011658.1"/>
    </source>
</evidence>